<feature type="domain" description="Protein kinase" evidence="2">
    <location>
        <begin position="43"/>
        <end position="298"/>
    </location>
</feature>
<dbReference type="SMART" id="SM00220">
    <property type="entry name" value="S_TKc"/>
    <property type="match status" value="1"/>
</dbReference>
<keyword evidence="3" id="KW-0418">Kinase</keyword>
<evidence type="ECO:0000259" key="2">
    <source>
        <dbReference type="PROSITE" id="PS50011"/>
    </source>
</evidence>
<feature type="region of interest" description="Disordered" evidence="1">
    <location>
        <begin position="421"/>
        <end position="458"/>
    </location>
</feature>
<dbReference type="PROSITE" id="PS50011">
    <property type="entry name" value="PROTEIN_KINASE_DOM"/>
    <property type="match status" value="1"/>
</dbReference>
<keyword evidence="3" id="KW-0723">Serine/threonine-protein kinase</keyword>
<sequence>MAPYSSTHNRCMTRRHRTTHHGPQAAPAESALDASRLDDVAGHKIVRRLAVGTRATLLLAHASANGESHGPSSRVLKVFRADTSAASIDVELAALTAVAAPHVVRLLDVASINEGAAPCFVLERLPGPSLSSYLGRTSSLSAGQAVTVLAPLCSALQALHNAGVTHGALHLRRIVFDHRGSPTLTGFGRGALRQSPKALHSAAWPGAQGRNSDPTQSRETLWRDAVVADHHGLLEVVDEVLSRIDGERMPTGFDLARLSRAITEAPSREFLPQLERALFAIAPAQVVSLAAAGSEPESKTQMRLDVATYEPAAARAASTEYDWSPSTPDPAPAQSENRLVAALRVLGVSSTGLEFAASVIDIAARLSKRHRPRPETPMAEEDAGAGGGGRKPWQRKPLLVAASCAAIATTALLMVLPSPTDGAQAGGEKTSTTRTPASAAPSGDAAPPAQPEAESAAAHDDPVVALQVLSRVTDACAAAAEPEGCLTTVFQEDYLESQPVDDPLPVIEADDAVMTGSWGGSALVAARLNGQPASFLLLKGEAGWRVRDVFTSD</sequence>
<dbReference type="AlphaFoldDB" id="A0A1X7K8L0"/>
<accession>A0A1X7K8L0</accession>
<organism evidence="3 4">
    <name type="scientific">Agreia pratensis</name>
    <dbReference type="NCBI Taxonomy" id="150121"/>
    <lineage>
        <taxon>Bacteria</taxon>
        <taxon>Bacillati</taxon>
        <taxon>Actinomycetota</taxon>
        <taxon>Actinomycetes</taxon>
        <taxon>Micrococcales</taxon>
        <taxon>Microbacteriaceae</taxon>
        <taxon>Agreia</taxon>
    </lineage>
</organism>
<dbReference type="Pfam" id="PF00069">
    <property type="entry name" value="Pkinase"/>
    <property type="match status" value="1"/>
</dbReference>
<reference evidence="4" key="1">
    <citation type="submission" date="2017-04" db="EMBL/GenBank/DDBJ databases">
        <authorList>
            <person name="Varghese N."/>
            <person name="Submissions S."/>
        </authorList>
    </citation>
    <scope>NUCLEOTIDE SEQUENCE [LARGE SCALE GENOMIC DNA]</scope>
    <source>
        <strain evidence="4">VKM Ac-2510</strain>
    </source>
</reference>
<dbReference type="GO" id="GO:0005524">
    <property type="term" value="F:ATP binding"/>
    <property type="evidence" value="ECO:0007669"/>
    <property type="project" value="InterPro"/>
</dbReference>
<evidence type="ECO:0000313" key="3">
    <source>
        <dbReference type="EMBL" id="SMG37088.1"/>
    </source>
</evidence>
<dbReference type="EMBL" id="FXAY01000003">
    <property type="protein sequence ID" value="SMG37088.1"/>
    <property type="molecule type" value="Genomic_DNA"/>
</dbReference>
<dbReference type="GO" id="GO:0004674">
    <property type="term" value="F:protein serine/threonine kinase activity"/>
    <property type="evidence" value="ECO:0007669"/>
    <property type="project" value="UniProtKB-KW"/>
</dbReference>
<gene>
    <name evidence="3" type="ORF">SAMN06296010_2259</name>
</gene>
<dbReference type="InterPro" id="IPR000719">
    <property type="entry name" value="Prot_kinase_dom"/>
</dbReference>
<protein>
    <submittedName>
        <fullName evidence="3">Serine/threonine protein kinase</fullName>
    </submittedName>
</protein>
<dbReference type="Proteomes" id="UP000193244">
    <property type="component" value="Unassembled WGS sequence"/>
</dbReference>
<keyword evidence="3" id="KW-0808">Transferase</keyword>
<dbReference type="Gene3D" id="1.10.510.10">
    <property type="entry name" value="Transferase(Phosphotransferase) domain 1"/>
    <property type="match status" value="1"/>
</dbReference>
<evidence type="ECO:0000256" key="1">
    <source>
        <dbReference type="SAM" id="MobiDB-lite"/>
    </source>
</evidence>
<proteinExistence type="predicted"/>
<name>A0A1X7K8L0_9MICO</name>
<feature type="compositionally biased region" description="Basic residues" evidence="1">
    <location>
        <begin position="11"/>
        <end position="20"/>
    </location>
</feature>
<feature type="region of interest" description="Disordered" evidence="1">
    <location>
        <begin position="198"/>
        <end position="217"/>
    </location>
</feature>
<feature type="region of interest" description="Disordered" evidence="1">
    <location>
        <begin position="369"/>
        <end position="391"/>
    </location>
</feature>
<dbReference type="InterPro" id="IPR011009">
    <property type="entry name" value="Kinase-like_dom_sf"/>
</dbReference>
<evidence type="ECO:0000313" key="4">
    <source>
        <dbReference type="Proteomes" id="UP000193244"/>
    </source>
</evidence>
<feature type="region of interest" description="Disordered" evidence="1">
    <location>
        <begin position="1"/>
        <end position="31"/>
    </location>
</feature>
<dbReference type="STRING" id="150121.SAMN06296010_2259"/>
<dbReference type="SUPFAM" id="SSF56112">
    <property type="entry name" value="Protein kinase-like (PK-like)"/>
    <property type="match status" value="1"/>
</dbReference>
<keyword evidence="4" id="KW-1185">Reference proteome</keyword>
<feature type="compositionally biased region" description="Low complexity" evidence="1">
    <location>
        <begin position="430"/>
        <end position="456"/>
    </location>
</feature>